<name>A0AA48GFB5_9BACT</name>
<protein>
    <submittedName>
        <fullName evidence="1">Uncharacterized protein</fullName>
    </submittedName>
</protein>
<sequence>MLNGTVKGGVVNNGGEISITGTVHGVVVKKAGTTVIQSCAVIKP</sequence>
<accession>A0AA48GFB5</accession>
<evidence type="ECO:0000313" key="1">
    <source>
        <dbReference type="EMBL" id="BDU71546.1"/>
    </source>
</evidence>
<gene>
    <name evidence="1" type="ORF">METEAL_07200</name>
</gene>
<dbReference type="KEGG" id="msil:METEAL_07200"/>
<dbReference type="EMBL" id="AP027080">
    <property type="protein sequence ID" value="BDU71546.1"/>
    <property type="molecule type" value="Genomic_DNA"/>
</dbReference>
<reference evidence="2" key="1">
    <citation type="journal article" date="2023" name="Int. J. Syst. Evol. Microbiol.">
        <title>Mesoterricola silvestris gen. nov., sp. nov., Mesoterricola sediminis sp. nov., Geothrix oryzae sp. nov., Geothrix edaphica sp. nov., Geothrix rubra sp. nov., and Geothrix limicola sp. nov., six novel members of Acidobacteriota isolated from soils.</title>
        <authorList>
            <person name="Itoh H."/>
            <person name="Sugisawa Y."/>
            <person name="Mise K."/>
            <person name="Xu Z."/>
            <person name="Kuniyasu M."/>
            <person name="Ushijima N."/>
            <person name="Kawano K."/>
            <person name="Kobayashi E."/>
            <person name="Shiratori Y."/>
            <person name="Masuda Y."/>
            <person name="Senoo K."/>
        </authorList>
    </citation>
    <scope>NUCLEOTIDE SEQUENCE [LARGE SCALE GENOMIC DNA]</scope>
    <source>
        <strain evidence="2">W79</strain>
    </source>
</reference>
<proteinExistence type="predicted"/>
<dbReference type="Proteomes" id="UP001238179">
    <property type="component" value="Chromosome"/>
</dbReference>
<evidence type="ECO:0000313" key="2">
    <source>
        <dbReference type="Proteomes" id="UP001238179"/>
    </source>
</evidence>
<organism evidence="1 2">
    <name type="scientific">Mesoterricola silvestris</name>
    <dbReference type="NCBI Taxonomy" id="2927979"/>
    <lineage>
        <taxon>Bacteria</taxon>
        <taxon>Pseudomonadati</taxon>
        <taxon>Acidobacteriota</taxon>
        <taxon>Holophagae</taxon>
        <taxon>Holophagales</taxon>
        <taxon>Holophagaceae</taxon>
        <taxon>Mesoterricola</taxon>
    </lineage>
</organism>
<keyword evidence="2" id="KW-1185">Reference proteome</keyword>
<dbReference type="AlphaFoldDB" id="A0AA48GFB5"/>